<accession>A1UTY2</accession>
<dbReference type="HOGENOM" id="CLU_3305341_0_0_5"/>
<organism evidence="1 2">
    <name type="scientific">Bartonella bacilliformis (strain ATCC 35685 / KC583 / Herrer 020/F12,63)</name>
    <dbReference type="NCBI Taxonomy" id="360095"/>
    <lineage>
        <taxon>Bacteria</taxon>
        <taxon>Pseudomonadati</taxon>
        <taxon>Pseudomonadota</taxon>
        <taxon>Alphaproteobacteria</taxon>
        <taxon>Hyphomicrobiales</taxon>
        <taxon>Bartonellaceae</taxon>
        <taxon>Bartonella</taxon>
    </lineage>
</organism>
<proteinExistence type="predicted"/>
<sequence>MVLSAVRDFGQKSINYFIFMMMFFNKKQRKLLLGEVCAV</sequence>
<gene>
    <name evidence="1" type="ordered locus">BARBAKC583_1177</name>
</gene>
<name>A1UTY2_BARBK</name>
<dbReference type="KEGG" id="bbk:BARBAKC583_1177"/>
<evidence type="ECO:0000313" key="1">
    <source>
        <dbReference type="EMBL" id="ABM45596.1"/>
    </source>
</evidence>
<evidence type="ECO:0000313" key="2">
    <source>
        <dbReference type="Proteomes" id="UP000000643"/>
    </source>
</evidence>
<dbReference type="AlphaFoldDB" id="A1UTY2"/>
<reference evidence="1 2" key="1">
    <citation type="submission" date="2006-12" db="EMBL/GenBank/DDBJ databases">
        <authorList>
            <person name="Hendrix L."/>
            <person name="Mohamoud Y."/>
            <person name="Radune D."/>
            <person name="Shvartsbeyn A."/>
            <person name="Daugherty S."/>
            <person name="Dodson R."/>
            <person name="Durkin A.S."/>
            <person name="Harkins D."/>
            <person name="Huot H."/>
            <person name="Kothari S.P."/>
            <person name="Madupu R."/>
            <person name="Li J."/>
            <person name="Nelson W.C."/>
            <person name="Shrivastava S."/>
            <person name="Giglio M.G."/>
            <person name="Haft D."/>
            <person name="Selengut J."/>
            <person name="Fraser-Ligget C."/>
            <person name="Seshadri R."/>
        </authorList>
    </citation>
    <scope>NUCLEOTIDE SEQUENCE [LARGE SCALE GENOMIC DNA]</scope>
    <source>
        <strain evidence="2">ATCC 35685 / NCTC 12138 / KC583</strain>
    </source>
</reference>
<protein>
    <submittedName>
        <fullName evidence="1">Uncharacterized protein</fullName>
    </submittedName>
</protein>
<dbReference type="Proteomes" id="UP000000643">
    <property type="component" value="Chromosome"/>
</dbReference>
<dbReference type="EMBL" id="CP000524">
    <property type="protein sequence ID" value="ABM45596.1"/>
    <property type="molecule type" value="Genomic_DNA"/>
</dbReference>